<evidence type="ECO:0000256" key="6">
    <source>
        <dbReference type="ARBA" id="ARBA00022989"/>
    </source>
</evidence>
<keyword evidence="3" id="KW-0813">Transport</keyword>
<dbReference type="PANTHER" id="PTHR30269">
    <property type="entry name" value="TRANSMEMBRANE PROTEIN YFCA"/>
    <property type="match status" value="1"/>
</dbReference>
<dbReference type="Pfam" id="PF01925">
    <property type="entry name" value="TauE"/>
    <property type="match status" value="1"/>
</dbReference>
<evidence type="ECO:0000256" key="8">
    <source>
        <dbReference type="RuleBase" id="RU363041"/>
    </source>
</evidence>
<name>A0AA95KJT1_9GAMM</name>
<reference evidence="9" key="2">
    <citation type="submission" date="2023-04" db="EMBL/GenBank/DDBJ databases">
        <authorList>
            <person name="Beletskiy A.V."/>
            <person name="Mardanov A.V."/>
            <person name="Ravin N.V."/>
        </authorList>
    </citation>
    <scope>NUCLEOTIDE SEQUENCE</scope>
    <source>
        <strain evidence="9">GKL-01</strain>
    </source>
</reference>
<proteinExistence type="inferred from homology"/>
<evidence type="ECO:0000256" key="7">
    <source>
        <dbReference type="ARBA" id="ARBA00023136"/>
    </source>
</evidence>
<comment type="subcellular location">
    <subcellularLocation>
        <location evidence="1 8">Cell membrane</location>
        <topology evidence="1 8">Multi-pass membrane protein</topology>
    </subcellularLocation>
</comment>
<dbReference type="Proteomes" id="UP001300672">
    <property type="component" value="Chromosome"/>
</dbReference>
<dbReference type="EMBL" id="CP124755">
    <property type="protein sequence ID" value="WGZ90288.1"/>
    <property type="molecule type" value="Genomic_DNA"/>
</dbReference>
<dbReference type="PANTHER" id="PTHR30269:SF0">
    <property type="entry name" value="MEMBRANE TRANSPORTER PROTEIN YFCA-RELATED"/>
    <property type="match status" value="1"/>
</dbReference>
<dbReference type="AlphaFoldDB" id="A0AA95KJT1"/>
<dbReference type="InterPro" id="IPR002781">
    <property type="entry name" value="TM_pro_TauE-like"/>
</dbReference>
<feature type="transmembrane region" description="Helical" evidence="8">
    <location>
        <begin position="231"/>
        <end position="249"/>
    </location>
</feature>
<feature type="transmembrane region" description="Helical" evidence="8">
    <location>
        <begin position="12"/>
        <end position="42"/>
    </location>
</feature>
<feature type="transmembrane region" description="Helical" evidence="8">
    <location>
        <begin position="136"/>
        <end position="153"/>
    </location>
</feature>
<evidence type="ECO:0000256" key="1">
    <source>
        <dbReference type="ARBA" id="ARBA00004651"/>
    </source>
</evidence>
<evidence type="ECO:0000256" key="5">
    <source>
        <dbReference type="ARBA" id="ARBA00022692"/>
    </source>
</evidence>
<organism evidence="9">
    <name type="scientific">Candidatus Thiocaldithrix dubininis</name>
    <dbReference type="NCBI Taxonomy" id="3080823"/>
    <lineage>
        <taxon>Bacteria</taxon>
        <taxon>Pseudomonadati</taxon>
        <taxon>Pseudomonadota</taxon>
        <taxon>Gammaproteobacteria</taxon>
        <taxon>Thiotrichales</taxon>
        <taxon>Thiotrichaceae</taxon>
        <taxon>Candidatus Thiocaldithrix</taxon>
    </lineage>
</organism>
<keyword evidence="5 8" id="KW-0812">Transmembrane</keyword>
<keyword evidence="6 8" id="KW-1133">Transmembrane helix</keyword>
<reference evidence="9" key="1">
    <citation type="journal article" date="2023" name="Int. J. Mol. Sci.">
        <title>Metagenomics Revealed a New Genus 'Candidatus Thiocaldithrix dubininis' gen. nov., sp. nov. and a New Species 'Candidatus Thiothrix putei' sp. nov. in the Family Thiotrichaceae, Some Members of Which Have Traits of Both Na+- and H+-Motive Energetics.</title>
        <authorList>
            <person name="Ravin N.V."/>
            <person name="Muntyan M.S."/>
            <person name="Smolyakov D.D."/>
            <person name="Rudenko T.S."/>
            <person name="Beletsky A.V."/>
            <person name="Mardanov A.V."/>
            <person name="Grabovich M.Y."/>
        </authorList>
    </citation>
    <scope>NUCLEOTIDE SEQUENCE</scope>
    <source>
        <strain evidence="9">GKL-01</strain>
    </source>
</reference>
<keyword evidence="4 8" id="KW-1003">Cell membrane</keyword>
<evidence type="ECO:0000256" key="2">
    <source>
        <dbReference type="ARBA" id="ARBA00009142"/>
    </source>
</evidence>
<evidence type="ECO:0000256" key="4">
    <source>
        <dbReference type="ARBA" id="ARBA00022475"/>
    </source>
</evidence>
<dbReference type="KEGG" id="tdu:QJT80_12425"/>
<dbReference type="GO" id="GO:0005886">
    <property type="term" value="C:plasma membrane"/>
    <property type="evidence" value="ECO:0007669"/>
    <property type="project" value="UniProtKB-SubCell"/>
</dbReference>
<evidence type="ECO:0000256" key="3">
    <source>
        <dbReference type="ARBA" id="ARBA00022448"/>
    </source>
</evidence>
<accession>A0AA95KJT1</accession>
<comment type="similarity">
    <text evidence="2 8">Belongs to the 4-toluene sulfonate uptake permease (TSUP) (TC 2.A.102) family.</text>
</comment>
<evidence type="ECO:0000313" key="9">
    <source>
        <dbReference type="EMBL" id="WGZ90288.1"/>
    </source>
</evidence>
<feature type="transmembrane region" description="Helical" evidence="8">
    <location>
        <begin position="79"/>
        <end position="100"/>
    </location>
</feature>
<feature type="transmembrane region" description="Helical" evidence="8">
    <location>
        <begin position="189"/>
        <end position="211"/>
    </location>
</feature>
<keyword evidence="7 8" id="KW-0472">Membrane</keyword>
<sequence length="252" mass="26902">MDVGFDSIWLALLGLAIVAGWIDSIAGGGGLITIPALMWAGLTPAQTLATNKLQASFGSSTATLNYARHGLVDLKGQRFAVLMAFIGSACGTLSVQHIPAHYLQKALPLLLIAFAIYFLFAPSLNDQDRQQRITPTQFALSAGFAIGLYDGFFGPGTGAFFTMAYVELLGFGLPRAIGNTKLLNFTSNFASLLFFALSGQIIWLLGLLMGLGQVLGSYLGSRMAIKHGSKLIRPLLVGISLLMSIKLLWNTN</sequence>
<gene>
    <name evidence="9" type="ORF">QJT80_12425</name>
</gene>
<dbReference type="InterPro" id="IPR052017">
    <property type="entry name" value="TSUP"/>
</dbReference>
<feature type="transmembrane region" description="Helical" evidence="8">
    <location>
        <begin position="106"/>
        <end position="124"/>
    </location>
</feature>
<protein>
    <recommendedName>
        <fullName evidence="8">Probable membrane transporter protein</fullName>
    </recommendedName>
</protein>